<dbReference type="InterPro" id="IPR055130">
    <property type="entry name" value="PreP_C"/>
</dbReference>
<keyword evidence="3" id="KW-1185">Reference proteome</keyword>
<feature type="domain" description="Presequence protease mitochondrial-type C-terminal" evidence="1">
    <location>
        <begin position="100"/>
        <end position="213"/>
    </location>
</feature>
<dbReference type="Proteomes" id="UP000196053">
    <property type="component" value="Chromosome I"/>
</dbReference>
<evidence type="ECO:0000259" key="1">
    <source>
        <dbReference type="Pfam" id="PF22516"/>
    </source>
</evidence>
<reference evidence="3" key="1">
    <citation type="submission" date="2015-09" db="EMBL/GenBank/DDBJ databases">
        <authorList>
            <person name="Wibberg D."/>
        </authorList>
    </citation>
    <scope>NUCLEOTIDE SEQUENCE [LARGE SCALE GENOMIC DNA]</scope>
    <source>
        <strain evidence="3">SD1D</strain>
    </source>
</reference>
<dbReference type="EMBL" id="LN879430">
    <property type="protein sequence ID" value="CUH92762.1"/>
    <property type="molecule type" value="Genomic_DNA"/>
</dbReference>
<organism evidence="2 3">
    <name type="scientific">Herbinix luporum</name>
    <dbReference type="NCBI Taxonomy" id="1679721"/>
    <lineage>
        <taxon>Bacteria</taxon>
        <taxon>Bacillati</taxon>
        <taxon>Bacillota</taxon>
        <taxon>Clostridia</taxon>
        <taxon>Lachnospirales</taxon>
        <taxon>Lachnospiraceae</taxon>
        <taxon>Herbinix</taxon>
    </lineage>
</organism>
<evidence type="ECO:0000313" key="3">
    <source>
        <dbReference type="Proteomes" id="UP000196053"/>
    </source>
</evidence>
<dbReference type="OrthoDB" id="9762027at2"/>
<proteinExistence type="predicted"/>
<dbReference type="Pfam" id="PF22516">
    <property type="entry name" value="PreP_C"/>
    <property type="match status" value="1"/>
</dbReference>
<accession>A0A0K8J5L8</accession>
<dbReference type="AlphaFoldDB" id="A0A0K8J5L8"/>
<sequence length="232" mass="26155">MAYTSATSRYYNYLNGLDYYNFILSLEKELNSNPDRIYKKLLSIREKAFMCNKQNMDILFAGNIATLDKFKSAMASFTGKFISSSFMKEEYDLPRPARREAIVFNSPVQYLFVNGSLTANDVPISPKGKVISTILNNLMLTPEIRLKGGAYGGSSAFINNNYVVYTYRDSNFVNSLNVIGATDEFLSAISPYMTKETLESYILSIFASLDQSEGELDDAMNTLVDKYINPMN</sequence>
<dbReference type="Gene3D" id="3.30.830.10">
    <property type="entry name" value="Metalloenzyme, LuxS/M16 peptidase-like"/>
    <property type="match status" value="1"/>
</dbReference>
<name>A0A0K8J5L8_9FIRM</name>
<evidence type="ECO:0000313" key="2">
    <source>
        <dbReference type="EMBL" id="CUH92762.1"/>
    </source>
</evidence>
<dbReference type="SUPFAM" id="SSF63411">
    <property type="entry name" value="LuxS/MPP-like metallohydrolase"/>
    <property type="match status" value="2"/>
</dbReference>
<protein>
    <recommendedName>
        <fullName evidence="1">Presequence protease mitochondrial-type C-terminal domain-containing protein</fullName>
    </recommendedName>
</protein>
<dbReference type="InterPro" id="IPR011249">
    <property type="entry name" value="Metalloenz_LuxS/M16"/>
</dbReference>
<dbReference type="GO" id="GO:0046872">
    <property type="term" value="F:metal ion binding"/>
    <property type="evidence" value="ECO:0007669"/>
    <property type="project" value="InterPro"/>
</dbReference>
<dbReference type="RefSeq" id="WP_058258102.1">
    <property type="nucleotide sequence ID" value="NZ_DUPS01000027.1"/>
</dbReference>
<dbReference type="PANTHER" id="PTHR43016">
    <property type="entry name" value="PRESEQUENCE PROTEASE"/>
    <property type="match status" value="1"/>
</dbReference>
<dbReference type="KEGG" id="hsd:SD1D_1216"/>
<gene>
    <name evidence="2" type="ORF">SD1D_1216</name>
</gene>
<dbReference type="PANTHER" id="PTHR43016:SF13">
    <property type="entry name" value="PRESEQUENCE PROTEASE, MITOCHONDRIAL"/>
    <property type="match status" value="1"/>
</dbReference>